<comment type="similarity">
    <text evidence="12">Belongs to the dihydrofolate reductase family.</text>
</comment>
<keyword evidence="6" id="KW-0519">Myristate</keyword>
<comment type="subcellular location">
    <subcellularLocation>
        <location evidence="1">Endomembrane system</location>
    </subcellularLocation>
</comment>
<dbReference type="Gene3D" id="3.40.430.10">
    <property type="entry name" value="Dihydrofolate Reductase, subunit A"/>
    <property type="match status" value="1"/>
</dbReference>
<dbReference type="Pfam" id="PF00186">
    <property type="entry name" value="DHFR_1"/>
    <property type="match status" value="1"/>
</dbReference>
<feature type="domain" description="DHFR" evidence="13">
    <location>
        <begin position="8"/>
        <end position="204"/>
    </location>
</feature>
<keyword evidence="9" id="KW-0472">Membrane</keyword>
<dbReference type="CDD" id="cd00209">
    <property type="entry name" value="DHFR"/>
    <property type="match status" value="1"/>
</dbReference>
<dbReference type="PROSITE" id="PS51330">
    <property type="entry name" value="DHFR_2"/>
    <property type="match status" value="1"/>
</dbReference>
<dbReference type="InterPro" id="IPR024072">
    <property type="entry name" value="DHFR-like_dom_sf"/>
</dbReference>
<keyword evidence="15" id="KW-1185">Reference proteome</keyword>
<keyword evidence="5" id="KW-0554">One-carbon metabolism</keyword>
<keyword evidence="10" id="KW-0564">Palmitate</keyword>
<evidence type="ECO:0000256" key="4">
    <source>
        <dbReference type="ARBA" id="ARBA00018886"/>
    </source>
</evidence>
<gene>
    <name evidence="14" type="ORF">GMARGA_LOCUS21005</name>
</gene>
<reference evidence="14 15" key="1">
    <citation type="submission" date="2021-06" db="EMBL/GenBank/DDBJ databases">
        <authorList>
            <person name="Kallberg Y."/>
            <person name="Tangrot J."/>
            <person name="Rosling A."/>
        </authorList>
    </citation>
    <scope>NUCLEOTIDE SEQUENCE [LARGE SCALE GENOMIC DNA]</scope>
    <source>
        <strain evidence="14 15">120-4 pot B 10/14</strain>
    </source>
</reference>
<comment type="caution">
    <text evidence="14">The sequence shown here is derived from an EMBL/GenBank/DDBJ whole genome shotgun (WGS) entry which is preliminary data.</text>
</comment>
<dbReference type="EC" id="1.5.1.3" evidence="3"/>
<accession>A0ABN7VQM1</accession>
<evidence type="ECO:0000313" key="15">
    <source>
        <dbReference type="Proteomes" id="UP000789901"/>
    </source>
</evidence>
<dbReference type="InterPro" id="IPR012259">
    <property type="entry name" value="DHFR"/>
</dbReference>
<keyword evidence="8" id="KW-0560">Oxidoreductase</keyword>
<dbReference type="PROSITE" id="PS00075">
    <property type="entry name" value="DHFR_1"/>
    <property type="match status" value="1"/>
</dbReference>
<dbReference type="Proteomes" id="UP000789901">
    <property type="component" value="Unassembled WGS sequence"/>
</dbReference>
<evidence type="ECO:0000256" key="1">
    <source>
        <dbReference type="ARBA" id="ARBA00004308"/>
    </source>
</evidence>
<evidence type="ECO:0000256" key="10">
    <source>
        <dbReference type="ARBA" id="ARBA00023139"/>
    </source>
</evidence>
<protein>
    <recommendedName>
        <fullName evidence="4">Dihydrofolate reductase</fullName>
        <ecNumber evidence="3">1.5.1.3</ecNumber>
    </recommendedName>
</protein>
<evidence type="ECO:0000259" key="13">
    <source>
        <dbReference type="PROSITE" id="PS51330"/>
    </source>
</evidence>
<evidence type="ECO:0000256" key="6">
    <source>
        <dbReference type="ARBA" id="ARBA00022707"/>
    </source>
</evidence>
<evidence type="ECO:0000256" key="8">
    <source>
        <dbReference type="ARBA" id="ARBA00023002"/>
    </source>
</evidence>
<dbReference type="InterPro" id="IPR001796">
    <property type="entry name" value="DHFR_dom"/>
</dbReference>
<evidence type="ECO:0000256" key="2">
    <source>
        <dbReference type="ARBA" id="ARBA00004903"/>
    </source>
</evidence>
<feature type="non-terminal residue" evidence="14">
    <location>
        <position position="416"/>
    </location>
</feature>
<dbReference type="InterPro" id="IPR017925">
    <property type="entry name" value="DHFR_CS"/>
</dbReference>
<evidence type="ECO:0000256" key="5">
    <source>
        <dbReference type="ARBA" id="ARBA00022563"/>
    </source>
</evidence>
<proteinExistence type="inferred from homology"/>
<dbReference type="SUPFAM" id="SSF53597">
    <property type="entry name" value="Dihydrofolate reductase-like"/>
    <property type="match status" value="1"/>
</dbReference>
<evidence type="ECO:0000256" key="7">
    <source>
        <dbReference type="ARBA" id="ARBA00022857"/>
    </source>
</evidence>
<dbReference type="PANTHER" id="PTHR48069">
    <property type="entry name" value="DIHYDROFOLATE REDUCTASE"/>
    <property type="match status" value="1"/>
</dbReference>
<dbReference type="PRINTS" id="PR00070">
    <property type="entry name" value="DHFR"/>
</dbReference>
<evidence type="ECO:0000256" key="9">
    <source>
        <dbReference type="ARBA" id="ARBA00023136"/>
    </source>
</evidence>
<dbReference type="PANTHER" id="PTHR48069:SF3">
    <property type="entry name" value="DIHYDROFOLATE REDUCTASE"/>
    <property type="match status" value="1"/>
</dbReference>
<keyword evidence="7" id="KW-0521">NADP</keyword>
<evidence type="ECO:0000256" key="3">
    <source>
        <dbReference type="ARBA" id="ARBA00012856"/>
    </source>
</evidence>
<evidence type="ECO:0000256" key="11">
    <source>
        <dbReference type="ARBA" id="ARBA00023288"/>
    </source>
</evidence>
<comment type="pathway">
    <text evidence="2">Cofactor biosynthesis; tetrahydrofolate biosynthesis; 5,6,7,8-tetrahydrofolate from 7,8-dihydrofolate: step 1/1.</text>
</comment>
<dbReference type="EMBL" id="CAJVQB010018980">
    <property type="protein sequence ID" value="CAG8789471.1"/>
    <property type="molecule type" value="Genomic_DNA"/>
</dbReference>
<dbReference type="Pfam" id="PF15454">
    <property type="entry name" value="LAMTOR"/>
    <property type="match status" value="1"/>
</dbReference>
<dbReference type="InterPro" id="IPR028209">
    <property type="entry name" value="LAMTOR1/MEH1"/>
</dbReference>
<sequence length="416" mass="47059">MFLFKPPKFALIAAAEENWGIGINNALPWKIKEDMAYFERVTKKVLVSDEATDTSLATSGKSVQNAVIMGRKTWESIPPKFRPLKDRLNVVLSKSLKPESDMYVIHSSLDEAVANLVGKPTIARIFIIGGGYVYKEAIESPLCEYILITKVYKNFNCDTFFPKIDENMYELASHDELVNFVGNDVPKGRQVEGEIEYEFLIKDEGDDGSKPNERSRLIPGDGNSYVELISSLLSLLLELQRMTYPRYDAAADRDRERESLQKIVQRTAENLIDISNAHVTERLQQQDVIDRANEYKDFISTIKLDSKTLQKIQEKSTLPKLQNRKSLSLSQISDVQNATLMPPHVVLSDGGLTKEDQLHKAMDEIHDAIDHIEVEYVGDLAGEWTDNKNDEIENFVGVLTRSLNKVKDNGSFVVLE</sequence>
<evidence type="ECO:0000313" key="14">
    <source>
        <dbReference type="EMBL" id="CAG8789471.1"/>
    </source>
</evidence>
<organism evidence="14 15">
    <name type="scientific">Gigaspora margarita</name>
    <dbReference type="NCBI Taxonomy" id="4874"/>
    <lineage>
        <taxon>Eukaryota</taxon>
        <taxon>Fungi</taxon>
        <taxon>Fungi incertae sedis</taxon>
        <taxon>Mucoromycota</taxon>
        <taxon>Glomeromycotina</taxon>
        <taxon>Glomeromycetes</taxon>
        <taxon>Diversisporales</taxon>
        <taxon>Gigasporaceae</taxon>
        <taxon>Gigaspora</taxon>
    </lineage>
</organism>
<dbReference type="SMART" id="SM01262">
    <property type="entry name" value="LAMTOR"/>
    <property type="match status" value="1"/>
</dbReference>
<evidence type="ECO:0000256" key="12">
    <source>
        <dbReference type="RuleBase" id="RU004474"/>
    </source>
</evidence>
<keyword evidence="11" id="KW-0449">Lipoprotein</keyword>
<name>A0ABN7VQM1_GIGMA</name>